<evidence type="ECO:0000313" key="2">
    <source>
        <dbReference type="Proteomes" id="UP000233343"/>
    </source>
</evidence>
<reference evidence="1 2" key="1">
    <citation type="journal article" date="2010" name="Int. J. Syst. Evol. Microbiol.">
        <title>Bacillus horneckiae sp. nov., isolated from a spacecraft-assembly clean room.</title>
        <authorList>
            <person name="Vaishampayan P."/>
            <person name="Probst A."/>
            <person name="Krishnamurthi S."/>
            <person name="Ghosh S."/>
            <person name="Osman S."/>
            <person name="McDowall A."/>
            <person name="Ruckmani A."/>
            <person name="Mayilraj S."/>
            <person name="Venkateswaran K."/>
        </authorList>
    </citation>
    <scope>NUCLEOTIDE SEQUENCE [LARGE SCALE GENOMIC DNA]</scope>
    <source>
        <strain evidence="2">1PO1SC</strain>
    </source>
</reference>
<keyword evidence="2" id="KW-1185">Reference proteome</keyword>
<dbReference type="RefSeq" id="WP_101226293.1">
    <property type="nucleotide sequence ID" value="NZ_JARSFA010000023.1"/>
</dbReference>
<proteinExistence type="predicted"/>
<protein>
    <submittedName>
        <fullName evidence="1">Uncharacterized protein</fullName>
    </submittedName>
</protein>
<comment type="caution">
    <text evidence="1">The sequence shown here is derived from an EMBL/GenBank/DDBJ whole genome shotgun (WGS) entry which is preliminary data.</text>
</comment>
<gene>
    <name evidence="1" type="ORF">CWS20_09360</name>
</gene>
<dbReference type="AlphaFoldDB" id="A0A2N0ZIF1"/>
<sequence>MPNMNQKLKDYFLERLPFVSEENLIVLTNLYKLGPENMAHIAEKSGVKQHRINPIISTHEALGFVELYNAGQAKEYVITDFGIEYLTLIGRLPEKNNPELDEIKEDRATYETPTVSVSGEQVSLLEHIFRLLNLKKINTIPTIAEQTEQDEKVIKEILLHLDLSGMVKNQFKQGVRRYELTELGENYYQFLRGKELASGTQELLKQLVPRLFDTLLALQEGQSSYSDEVNYAKTLGLTDGSVLTDQGKRFVEAFR</sequence>
<dbReference type="Proteomes" id="UP000233343">
    <property type="component" value="Unassembled WGS sequence"/>
</dbReference>
<dbReference type="EMBL" id="PISD01000017">
    <property type="protein sequence ID" value="PKG29292.1"/>
    <property type="molecule type" value="Genomic_DNA"/>
</dbReference>
<organism evidence="1 2">
    <name type="scientific">Cytobacillus horneckiae</name>
    <dbReference type="NCBI Taxonomy" id="549687"/>
    <lineage>
        <taxon>Bacteria</taxon>
        <taxon>Bacillati</taxon>
        <taxon>Bacillota</taxon>
        <taxon>Bacilli</taxon>
        <taxon>Bacillales</taxon>
        <taxon>Bacillaceae</taxon>
        <taxon>Cytobacillus</taxon>
    </lineage>
</organism>
<evidence type="ECO:0000313" key="1">
    <source>
        <dbReference type="EMBL" id="PKG29292.1"/>
    </source>
</evidence>
<dbReference type="SUPFAM" id="SSF46785">
    <property type="entry name" value="Winged helix' DNA-binding domain"/>
    <property type="match status" value="1"/>
</dbReference>
<accession>A0A2N0ZIF1</accession>
<name>A0A2N0ZIF1_9BACI</name>
<dbReference type="InterPro" id="IPR036390">
    <property type="entry name" value="WH_DNA-bd_sf"/>
</dbReference>